<dbReference type="InterPro" id="IPR029039">
    <property type="entry name" value="Flavoprotein-like_sf"/>
</dbReference>
<keyword evidence="3 7" id="KW-0547">Nucleotide-binding</keyword>
<dbReference type="InterPro" id="IPR026816">
    <property type="entry name" value="Flavodoxin_dom"/>
</dbReference>
<comment type="catalytic activity">
    <reaction evidence="7">
        <text>protoporphyrinogen IX + 3 a ubiquinone = protoporphyrin IX + 3 a ubiquinol</text>
        <dbReference type="Rhea" id="RHEA:63936"/>
        <dbReference type="Rhea" id="RHEA-COMP:9565"/>
        <dbReference type="Rhea" id="RHEA-COMP:9566"/>
        <dbReference type="ChEBI" id="CHEBI:16389"/>
        <dbReference type="ChEBI" id="CHEBI:17976"/>
        <dbReference type="ChEBI" id="CHEBI:57306"/>
        <dbReference type="ChEBI" id="CHEBI:57307"/>
    </reaction>
</comment>
<evidence type="ECO:0000313" key="9">
    <source>
        <dbReference type="EMBL" id="MBU2712656.1"/>
    </source>
</evidence>
<keyword evidence="7" id="KW-1003">Cell membrane</keyword>
<comment type="pathway">
    <text evidence="7">Porphyrin-containing compound metabolism; protoporphyrin-IX biosynthesis; protoporphyrin-IX from protoporphyrinogen-IX: step 1/1.</text>
</comment>
<evidence type="ECO:0000256" key="5">
    <source>
        <dbReference type="ARBA" id="ARBA00023136"/>
    </source>
</evidence>
<evidence type="ECO:0000256" key="3">
    <source>
        <dbReference type="ARBA" id="ARBA00022741"/>
    </source>
</evidence>
<dbReference type="InterPro" id="IPR044264">
    <property type="entry name" value="HemG"/>
</dbReference>
<proteinExistence type="inferred from homology"/>
<reference evidence="9 10" key="1">
    <citation type="submission" date="2021-04" db="EMBL/GenBank/DDBJ databases">
        <authorList>
            <person name="Pira H."/>
            <person name="Risdian C."/>
            <person name="Wink J."/>
        </authorList>
    </citation>
    <scope>NUCLEOTIDE SEQUENCE [LARGE SCALE GENOMIC DNA]</scope>
    <source>
        <strain evidence="9 10">WH53</strain>
    </source>
</reference>
<dbReference type="EMBL" id="JAGSOY010000044">
    <property type="protein sequence ID" value="MBU2712656.1"/>
    <property type="molecule type" value="Genomic_DNA"/>
</dbReference>
<keyword evidence="6 7" id="KW-0627">Porphyrin biosynthesis</keyword>
<dbReference type="SUPFAM" id="SSF52218">
    <property type="entry name" value="Flavoproteins"/>
    <property type="match status" value="1"/>
</dbReference>
<keyword evidence="4 7" id="KW-0560">Oxidoreductase</keyword>
<organism evidence="9 10">
    <name type="scientific">Zooshikella harenae</name>
    <dbReference type="NCBI Taxonomy" id="2827238"/>
    <lineage>
        <taxon>Bacteria</taxon>
        <taxon>Pseudomonadati</taxon>
        <taxon>Pseudomonadota</taxon>
        <taxon>Gammaproteobacteria</taxon>
        <taxon>Oceanospirillales</taxon>
        <taxon>Zooshikellaceae</taxon>
        <taxon>Zooshikella</taxon>
    </lineage>
</organism>
<feature type="domain" description="Flavodoxin" evidence="8">
    <location>
        <begin position="5"/>
        <end position="153"/>
    </location>
</feature>
<dbReference type="Proteomes" id="UP000690515">
    <property type="component" value="Unassembled WGS sequence"/>
</dbReference>
<sequence length="180" mass="20465">MKPVLLLYYSHDGQTEKIMQFIAQQISCQLPVSTVELTNRDESINLAGYSAVLIAGGVRYGGHPKALTTWINKHSHLLTTKPTGLISVNLTARKPNRNQIDSNPYIKKWLLELNLRPDTVAVFAGALQYSKYSFLDKLLVKLIMKMTEGPTDTRQDYEFTNWQQIEEFSKNFSDLIVSQV</sequence>
<dbReference type="PANTHER" id="PTHR38030:SF2">
    <property type="entry name" value="PROTOPORPHYRINOGEN IX DEHYDROGENASE [QUINONE]"/>
    <property type="match status" value="1"/>
</dbReference>
<dbReference type="EC" id="1.3.5.3" evidence="7"/>
<accession>A0ABS5ZF15</accession>
<dbReference type="RefSeq" id="WP_215820883.1">
    <property type="nucleotide sequence ID" value="NZ_JAGSOY010000044.1"/>
</dbReference>
<evidence type="ECO:0000256" key="7">
    <source>
        <dbReference type="HAMAP-Rule" id="MF_00853"/>
    </source>
</evidence>
<dbReference type="Pfam" id="PF12724">
    <property type="entry name" value="Flavodoxin_5"/>
    <property type="match status" value="1"/>
</dbReference>
<dbReference type="GO" id="GO:0016491">
    <property type="term" value="F:oxidoreductase activity"/>
    <property type="evidence" value="ECO:0007669"/>
    <property type="project" value="UniProtKB-KW"/>
</dbReference>
<comment type="cofactor">
    <cofactor evidence="7">
        <name>FMN</name>
        <dbReference type="ChEBI" id="CHEBI:58210"/>
    </cofactor>
    <text evidence="7">Binds 1 FMN non-covalently per subunit.</text>
</comment>
<comment type="catalytic activity">
    <reaction evidence="7">
        <text>protoporphyrinogen IX + 3 a menaquinone = protoporphyrin IX + 3 a menaquinol</text>
        <dbReference type="Rhea" id="RHEA:27409"/>
        <dbReference type="Rhea" id="RHEA-COMP:9537"/>
        <dbReference type="Rhea" id="RHEA-COMP:9539"/>
        <dbReference type="ChEBI" id="CHEBI:16374"/>
        <dbReference type="ChEBI" id="CHEBI:18151"/>
        <dbReference type="ChEBI" id="CHEBI:57306"/>
        <dbReference type="ChEBI" id="CHEBI:57307"/>
        <dbReference type="EC" id="1.3.5.3"/>
    </reaction>
</comment>
<dbReference type="HAMAP" id="MF_00853">
    <property type="entry name" value="HemG"/>
    <property type="match status" value="1"/>
</dbReference>
<evidence type="ECO:0000256" key="2">
    <source>
        <dbReference type="ARBA" id="ARBA00022643"/>
    </source>
</evidence>
<dbReference type="Gene3D" id="3.40.50.360">
    <property type="match status" value="1"/>
</dbReference>
<evidence type="ECO:0000259" key="8">
    <source>
        <dbReference type="Pfam" id="PF12724"/>
    </source>
</evidence>
<comment type="catalytic activity">
    <reaction evidence="7">
        <text>protoporphyrinogen IX + 3 a quinone = protoporphyrin IX + 3 a quinol</text>
        <dbReference type="Rhea" id="RHEA:65032"/>
        <dbReference type="ChEBI" id="CHEBI:24646"/>
        <dbReference type="ChEBI" id="CHEBI:57306"/>
        <dbReference type="ChEBI" id="CHEBI:57307"/>
        <dbReference type="ChEBI" id="CHEBI:132124"/>
        <dbReference type="EC" id="1.3.5.3"/>
    </reaction>
</comment>
<comment type="similarity">
    <text evidence="7">Belongs to the HemG family.</text>
</comment>
<dbReference type="NCBIfam" id="NF008316">
    <property type="entry name" value="PRK11104.1"/>
    <property type="match status" value="1"/>
</dbReference>
<keyword evidence="10" id="KW-1185">Reference proteome</keyword>
<evidence type="ECO:0000256" key="6">
    <source>
        <dbReference type="ARBA" id="ARBA00023244"/>
    </source>
</evidence>
<keyword evidence="2 7" id="KW-0288">FMN</keyword>
<comment type="caution">
    <text evidence="9">The sequence shown here is derived from an EMBL/GenBank/DDBJ whole genome shotgun (WGS) entry which is preliminary data.</text>
</comment>
<keyword evidence="5" id="KW-0472">Membrane</keyword>
<comment type="subcellular location">
    <subcellularLocation>
        <location evidence="7">Cell membrane</location>
        <topology evidence="7">Peripheral membrane protein</topology>
    </subcellularLocation>
</comment>
<name>A0ABS5ZF15_9GAMM</name>
<evidence type="ECO:0000313" key="10">
    <source>
        <dbReference type="Proteomes" id="UP000690515"/>
    </source>
</evidence>
<evidence type="ECO:0000256" key="4">
    <source>
        <dbReference type="ARBA" id="ARBA00023002"/>
    </source>
</evidence>
<protein>
    <recommendedName>
        <fullName evidence="7">Protoporphyrinogen IX dehydrogenase [quinone]</fullName>
        <ecNumber evidence="7">1.3.5.3</ecNumber>
    </recommendedName>
    <alternativeName>
        <fullName evidence="7">Protoporphyrinogen IX dehydrogenase [menaquinone]</fullName>
    </alternativeName>
    <alternativeName>
        <fullName evidence="7">Protoporphyrinogen IX dehydrogenase [ubiquinone]</fullName>
    </alternativeName>
    <alternativeName>
        <fullName evidence="7">Protoporphyrinogen oxidase</fullName>
        <shortName evidence="7">PPO</shortName>
    </alternativeName>
</protein>
<dbReference type="PANTHER" id="PTHR38030">
    <property type="entry name" value="PROTOPORPHYRINOGEN IX DEHYDROGENASE [MENAQUINONE]"/>
    <property type="match status" value="1"/>
</dbReference>
<gene>
    <name evidence="7 9" type="primary">hemG</name>
    <name evidence="9" type="ORF">KCG35_16430</name>
</gene>
<dbReference type="InterPro" id="IPR052200">
    <property type="entry name" value="Protoporphyrinogen_IX_DH"/>
</dbReference>
<evidence type="ECO:0000256" key="1">
    <source>
        <dbReference type="ARBA" id="ARBA00022630"/>
    </source>
</evidence>
<comment type="function">
    <text evidence="7">Catalyzes the 6-electron oxidation of protoporphyrinogen IX to form protoporphyrin IX; under anaerobic conditions uses menaquinone as an electron acceptor, under aerobic conditions uses ubiquinone as an electron acceptor.</text>
</comment>
<keyword evidence="1 7" id="KW-0285">Flavoprotein</keyword>